<dbReference type="InterPro" id="IPR000727">
    <property type="entry name" value="T_SNARE_dom"/>
</dbReference>
<evidence type="ECO:0000256" key="1">
    <source>
        <dbReference type="SAM" id="MobiDB-lite"/>
    </source>
</evidence>
<dbReference type="EMBL" id="CAMXCT020000237">
    <property type="protein sequence ID" value="CAL1129386.1"/>
    <property type="molecule type" value="Genomic_DNA"/>
</dbReference>
<evidence type="ECO:0000313" key="3">
    <source>
        <dbReference type="EMBL" id="CAI3976011.1"/>
    </source>
</evidence>
<name>A0A9P1FHC0_9DINO</name>
<dbReference type="Gene3D" id="1.20.58.70">
    <property type="match status" value="1"/>
</dbReference>
<dbReference type="Proteomes" id="UP001152797">
    <property type="component" value="Unassembled WGS sequence"/>
</dbReference>
<gene>
    <name evidence="3" type="ORF">C1SCF055_LOCUS4270</name>
</gene>
<evidence type="ECO:0000313" key="5">
    <source>
        <dbReference type="EMBL" id="CAL4763323.1"/>
    </source>
</evidence>
<dbReference type="GO" id="GO:0016192">
    <property type="term" value="P:vesicle-mediated transport"/>
    <property type="evidence" value="ECO:0007669"/>
    <property type="project" value="InterPro"/>
</dbReference>
<dbReference type="AlphaFoldDB" id="A0A9P1FHC0"/>
<organism evidence="3">
    <name type="scientific">Cladocopium goreaui</name>
    <dbReference type="NCBI Taxonomy" id="2562237"/>
    <lineage>
        <taxon>Eukaryota</taxon>
        <taxon>Sar</taxon>
        <taxon>Alveolata</taxon>
        <taxon>Dinophyceae</taxon>
        <taxon>Suessiales</taxon>
        <taxon>Symbiodiniaceae</taxon>
        <taxon>Cladocopium</taxon>
    </lineage>
</organism>
<sequence length="198" mass="21442">MSRPEEAVEAAMKLAVQESTALKRLAAMPGRLQASSDAQASHARAQGALAEATQRLQVMAQSPVKNDLSAQQLHRVKEQKLRENLQKLSKDLSDAWGQWLKAEEAWQKSGASAPAAAPESMQSEGTEAQMQRQAEEVSTGEVQFHAAMVDEYVQDVATVSQNVRDMQRALLDLALLTEAQGGVLDNIEKGMEQASAST</sequence>
<protein>
    <submittedName>
        <fullName evidence="5">Syntaxin-21 (AtSYP21) (PEP12 homolog) (AtPEP12) (APEP12)</fullName>
    </submittedName>
</protein>
<dbReference type="PROSITE" id="PS50192">
    <property type="entry name" value="T_SNARE"/>
    <property type="match status" value="1"/>
</dbReference>
<feature type="domain" description="T-SNARE coiled-coil homology" evidence="2">
    <location>
        <begin position="146"/>
        <end position="198"/>
    </location>
</feature>
<proteinExistence type="predicted"/>
<dbReference type="SUPFAM" id="SSF47661">
    <property type="entry name" value="t-snare proteins"/>
    <property type="match status" value="1"/>
</dbReference>
<evidence type="ECO:0000259" key="2">
    <source>
        <dbReference type="PROSITE" id="PS50192"/>
    </source>
</evidence>
<feature type="compositionally biased region" description="Polar residues" evidence="1">
    <location>
        <begin position="120"/>
        <end position="132"/>
    </location>
</feature>
<dbReference type="EMBL" id="CAMXCT030000237">
    <property type="protein sequence ID" value="CAL4763323.1"/>
    <property type="molecule type" value="Genomic_DNA"/>
</dbReference>
<dbReference type="OrthoDB" id="10255013at2759"/>
<comment type="caution">
    <text evidence="3">The sequence shown here is derived from an EMBL/GenBank/DDBJ whole genome shotgun (WGS) entry which is preliminary data.</text>
</comment>
<dbReference type="EMBL" id="CAMXCT010000237">
    <property type="protein sequence ID" value="CAI3976011.1"/>
    <property type="molecule type" value="Genomic_DNA"/>
</dbReference>
<feature type="region of interest" description="Disordered" evidence="1">
    <location>
        <begin position="107"/>
        <end position="139"/>
    </location>
</feature>
<dbReference type="InterPro" id="IPR010989">
    <property type="entry name" value="SNARE"/>
</dbReference>
<reference evidence="3" key="1">
    <citation type="submission" date="2022-10" db="EMBL/GenBank/DDBJ databases">
        <authorList>
            <person name="Chen Y."/>
            <person name="Dougan E. K."/>
            <person name="Chan C."/>
            <person name="Rhodes N."/>
            <person name="Thang M."/>
        </authorList>
    </citation>
    <scope>NUCLEOTIDE SEQUENCE</scope>
</reference>
<evidence type="ECO:0000313" key="6">
    <source>
        <dbReference type="Proteomes" id="UP001152797"/>
    </source>
</evidence>
<keyword evidence="6" id="KW-1185">Reference proteome</keyword>
<evidence type="ECO:0000313" key="4">
    <source>
        <dbReference type="EMBL" id="CAL1129386.1"/>
    </source>
</evidence>
<dbReference type="GO" id="GO:0016020">
    <property type="term" value="C:membrane"/>
    <property type="evidence" value="ECO:0007669"/>
    <property type="project" value="InterPro"/>
</dbReference>
<feature type="compositionally biased region" description="Low complexity" evidence="1">
    <location>
        <begin position="109"/>
        <end position="118"/>
    </location>
</feature>
<accession>A0A9P1FHC0</accession>
<reference evidence="4" key="2">
    <citation type="submission" date="2024-04" db="EMBL/GenBank/DDBJ databases">
        <authorList>
            <person name="Chen Y."/>
            <person name="Shah S."/>
            <person name="Dougan E. K."/>
            <person name="Thang M."/>
            <person name="Chan C."/>
        </authorList>
    </citation>
    <scope>NUCLEOTIDE SEQUENCE [LARGE SCALE GENOMIC DNA]</scope>
</reference>
<feature type="non-terminal residue" evidence="3">
    <location>
        <position position="198"/>
    </location>
</feature>